<dbReference type="Proteomes" id="UP001595818">
    <property type="component" value="Unassembled WGS sequence"/>
</dbReference>
<dbReference type="RefSeq" id="WP_377069569.1">
    <property type="nucleotide sequence ID" value="NZ_JBHSJJ010000038.1"/>
</dbReference>
<sequence>MVAFLDGHNLFFTLIPGLELKKSLDIRRGKSDKADSRDIAGYIYEKREKIKCIRMPSKNLDQLRRLASYRERLSRKEPPTRPGLLIQPDHWQDGTGLRFF</sequence>
<organism evidence="2 3">
    <name type="scientific">Negadavirga shengliensis</name>
    <dbReference type="NCBI Taxonomy" id="1389218"/>
    <lineage>
        <taxon>Bacteria</taxon>
        <taxon>Pseudomonadati</taxon>
        <taxon>Bacteroidota</taxon>
        <taxon>Cytophagia</taxon>
        <taxon>Cytophagales</taxon>
        <taxon>Cyclobacteriaceae</taxon>
        <taxon>Negadavirga</taxon>
    </lineage>
</organism>
<evidence type="ECO:0000259" key="1">
    <source>
        <dbReference type="Pfam" id="PF01548"/>
    </source>
</evidence>
<dbReference type="EMBL" id="JBHSJJ010000038">
    <property type="protein sequence ID" value="MFC4875090.1"/>
    <property type="molecule type" value="Genomic_DNA"/>
</dbReference>
<reference evidence="3" key="1">
    <citation type="journal article" date="2019" name="Int. J. Syst. Evol. Microbiol.">
        <title>The Global Catalogue of Microorganisms (GCM) 10K type strain sequencing project: providing services to taxonomists for standard genome sequencing and annotation.</title>
        <authorList>
            <consortium name="The Broad Institute Genomics Platform"/>
            <consortium name="The Broad Institute Genome Sequencing Center for Infectious Disease"/>
            <person name="Wu L."/>
            <person name="Ma J."/>
        </authorList>
    </citation>
    <scope>NUCLEOTIDE SEQUENCE [LARGE SCALE GENOMIC DNA]</scope>
    <source>
        <strain evidence="3">CGMCC 4.7466</strain>
    </source>
</reference>
<evidence type="ECO:0000313" key="2">
    <source>
        <dbReference type="EMBL" id="MFC4875090.1"/>
    </source>
</evidence>
<name>A0ABV9TAX2_9BACT</name>
<protein>
    <submittedName>
        <fullName evidence="2">Transposase</fullName>
    </submittedName>
</protein>
<comment type="caution">
    <text evidence="2">The sequence shown here is derived from an EMBL/GenBank/DDBJ whole genome shotgun (WGS) entry which is preliminary data.</text>
</comment>
<gene>
    <name evidence="2" type="ORF">ACFPFU_25570</name>
</gene>
<dbReference type="InterPro" id="IPR002525">
    <property type="entry name" value="Transp_IS110-like_N"/>
</dbReference>
<proteinExistence type="predicted"/>
<evidence type="ECO:0000313" key="3">
    <source>
        <dbReference type="Proteomes" id="UP001595818"/>
    </source>
</evidence>
<feature type="domain" description="Transposase IS110-like N-terminal" evidence="1">
    <location>
        <begin position="2"/>
        <end position="75"/>
    </location>
</feature>
<dbReference type="Pfam" id="PF01548">
    <property type="entry name" value="DEDD_Tnp_IS110"/>
    <property type="match status" value="1"/>
</dbReference>
<accession>A0ABV9TAX2</accession>
<keyword evidence="3" id="KW-1185">Reference proteome</keyword>